<comment type="cofactor">
    <cofactor evidence="2">
        <name>Mg(2+)</name>
        <dbReference type="ChEBI" id="CHEBI:18420"/>
    </cofactor>
</comment>
<gene>
    <name evidence="10" type="ORF">NSCI0253_LOCUS5643</name>
</gene>
<feature type="domain" description="Poly(A) RNA polymerase mitochondrial-like central palm" evidence="9">
    <location>
        <begin position="58"/>
        <end position="152"/>
    </location>
</feature>
<dbReference type="GO" id="GO:0016779">
    <property type="term" value="F:nucleotidyltransferase activity"/>
    <property type="evidence" value="ECO:0007669"/>
    <property type="project" value="TreeGrafter"/>
</dbReference>
<dbReference type="EMBL" id="HBFQ01008053">
    <property type="protein sequence ID" value="CAD8831296.1"/>
    <property type="molecule type" value="Transcribed_RNA"/>
</dbReference>
<dbReference type="PANTHER" id="PTHR12271">
    <property type="entry name" value="POLY A POLYMERASE CID PAP -RELATED"/>
    <property type="match status" value="1"/>
</dbReference>
<protein>
    <recommendedName>
        <fullName evidence="11">Polynucleotide adenylyltransferase</fullName>
    </recommendedName>
</protein>
<keyword evidence="6" id="KW-0479">Metal-binding</keyword>
<evidence type="ECO:0008006" key="11">
    <source>
        <dbReference type="Google" id="ProtNLM"/>
    </source>
</evidence>
<dbReference type="GO" id="GO:0046872">
    <property type="term" value="F:metal ion binding"/>
    <property type="evidence" value="ECO:0007669"/>
    <property type="project" value="UniProtKB-KW"/>
</dbReference>
<dbReference type="InterPro" id="IPR002058">
    <property type="entry name" value="PAP_assoc"/>
</dbReference>
<dbReference type="GO" id="GO:0005737">
    <property type="term" value="C:cytoplasm"/>
    <property type="evidence" value="ECO:0007669"/>
    <property type="project" value="UniProtKB-SubCell"/>
</dbReference>
<dbReference type="InterPro" id="IPR043519">
    <property type="entry name" value="NT_sf"/>
</dbReference>
<reference evidence="10" key="1">
    <citation type="submission" date="2021-01" db="EMBL/GenBank/DDBJ databases">
        <authorList>
            <person name="Corre E."/>
            <person name="Pelletier E."/>
            <person name="Niang G."/>
            <person name="Scheremetjew M."/>
            <person name="Finn R."/>
            <person name="Kale V."/>
            <person name="Holt S."/>
            <person name="Cochrane G."/>
            <person name="Meng A."/>
            <person name="Brown T."/>
            <person name="Cohen L."/>
        </authorList>
    </citation>
    <scope>NUCLEOTIDE SEQUENCE</scope>
</reference>
<dbReference type="PANTHER" id="PTHR12271:SF40">
    <property type="entry name" value="POLY(A) RNA POLYMERASE GLD2"/>
    <property type="match status" value="1"/>
</dbReference>
<comment type="cofactor">
    <cofactor evidence="1">
        <name>Mn(2+)</name>
        <dbReference type="ChEBI" id="CHEBI:29035"/>
    </cofactor>
</comment>
<dbReference type="Gene3D" id="3.30.460.10">
    <property type="entry name" value="Beta Polymerase, domain 2"/>
    <property type="match status" value="1"/>
</dbReference>
<dbReference type="SUPFAM" id="SSF81631">
    <property type="entry name" value="PAP/OAS1 substrate-binding domain"/>
    <property type="match status" value="1"/>
</dbReference>
<keyword evidence="5" id="KW-0808">Transferase</keyword>
<keyword evidence="4" id="KW-0963">Cytoplasm</keyword>
<dbReference type="SUPFAM" id="SSF81301">
    <property type="entry name" value="Nucleotidyltransferase"/>
    <property type="match status" value="1"/>
</dbReference>
<proteinExistence type="predicted"/>
<organism evidence="10">
    <name type="scientific">Noctiluca scintillans</name>
    <name type="common">Sea sparkle</name>
    <name type="synonym">Red tide dinoflagellate</name>
    <dbReference type="NCBI Taxonomy" id="2966"/>
    <lineage>
        <taxon>Eukaryota</taxon>
        <taxon>Sar</taxon>
        <taxon>Alveolata</taxon>
        <taxon>Dinophyceae</taxon>
        <taxon>Noctilucales</taxon>
        <taxon>Noctilucaceae</taxon>
        <taxon>Noctiluca</taxon>
    </lineage>
</organism>
<keyword evidence="7" id="KW-0460">Magnesium</keyword>
<dbReference type="GO" id="GO:0031123">
    <property type="term" value="P:RNA 3'-end processing"/>
    <property type="evidence" value="ECO:0007669"/>
    <property type="project" value="TreeGrafter"/>
</dbReference>
<dbReference type="Pfam" id="PF03828">
    <property type="entry name" value="PAP_assoc"/>
    <property type="match status" value="1"/>
</dbReference>
<dbReference type="InterPro" id="IPR054708">
    <property type="entry name" value="MTPAP-like_central"/>
</dbReference>
<evidence type="ECO:0000256" key="6">
    <source>
        <dbReference type="ARBA" id="ARBA00022723"/>
    </source>
</evidence>
<evidence type="ECO:0000256" key="4">
    <source>
        <dbReference type="ARBA" id="ARBA00022490"/>
    </source>
</evidence>
<dbReference type="AlphaFoldDB" id="A0A7S0ZSK8"/>
<feature type="domain" description="PAP-associated" evidence="8">
    <location>
        <begin position="260"/>
        <end position="314"/>
    </location>
</feature>
<evidence type="ECO:0000256" key="2">
    <source>
        <dbReference type="ARBA" id="ARBA00001946"/>
    </source>
</evidence>
<evidence type="ECO:0000256" key="3">
    <source>
        <dbReference type="ARBA" id="ARBA00004496"/>
    </source>
</evidence>
<evidence type="ECO:0000259" key="9">
    <source>
        <dbReference type="Pfam" id="PF22600"/>
    </source>
</evidence>
<accession>A0A7S0ZSK8</accession>
<dbReference type="CDD" id="cd05402">
    <property type="entry name" value="NT_PAP_TUTase"/>
    <property type="match status" value="1"/>
</dbReference>
<dbReference type="Pfam" id="PF22600">
    <property type="entry name" value="MTPAP-like_central"/>
    <property type="match status" value="1"/>
</dbReference>
<evidence type="ECO:0000256" key="5">
    <source>
        <dbReference type="ARBA" id="ARBA00022679"/>
    </source>
</evidence>
<evidence type="ECO:0000256" key="7">
    <source>
        <dbReference type="ARBA" id="ARBA00022842"/>
    </source>
</evidence>
<evidence type="ECO:0000256" key="1">
    <source>
        <dbReference type="ARBA" id="ARBA00001936"/>
    </source>
</evidence>
<name>A0A7S0ZSK8_NOCSC</name>
<comment type="subcellular location">
    <subcellularLocation>
        <location evidence="3">Cytoplasm</location>
    </subcellularLocation>
</comment>
<sequence length="516" mass="57390">MSAPLIMDARVLAIGNLIEPTFTEWFRESDANRAKWLGEAESIALRAAEVCKMLALCGHLELFGSARNGFGNATSDVDLVFITSGTDGPTTVQLLRSVEEFLRESGAGYNVTRIFQGRAPVLKLTDASGIEVDLVCNNHLGVRNTKLLRAYHDLDISVDERWGCGVVEAVVRSLKEWARRCGLLGTCDGMLNSYAFSLLVLFFLQTMGVLPNLQTLAAHQATVLIEGHDTRFCQMDSVNPLWCWEDSSVAGVPTGTAAGCLVFRFFEFYGFEFDWASCAVSVRLARPAPAFVQKAELRYGDRPFWYVEDPFDVTTNLAHGTTAQGRERILVAMRAATLRLQANGWNGLCLNTLDRPFEQLFLKTRLRGLKETNLEKVGQELWMLFQPYGAARLFLRLEEDAYSAEAFVQFCAWEHLRSAQSANEQELLHCSQPLALFISLGYSLFEELERFVLYPMEEDFTVVLEQLTKDFAPLPFLPSMQSCPTITASARGAQGKSLNPEATEFVPGLGFSFPGG</sequence>
<dbReference type="Gene3D" id="1.10.1410.10">
    <property type="match status" value="1"/>
</dbReference>
<evidence type="ECO:0000313" key="10">
    <source>
        <dbReference type="EMBL" id="CAD8831296.1"/>
    </source>
</evidence>
<evidence type="ECO:0000259" key="8">
    <source>
        <dbReference type="Pfam" id="PF03828"/>
    </source>
</evidence>